<name>A0A0R3T0R2_RODNA</name>
<evidence type="ECO:0000313" key="2">
    <source>
        <dbReference type="EMBL" id="VDN96286.1"/>
    </source>
</evidence>
<evidence type="ECO:0000313" key="4">
    <source>
        <dbReference type="WBParaSite" id="HNAJ_0000042601-mRNA-1"/>
    </source>
</evidence>
<keyword evidence="3" id="KW-1185">Reference proteome</keyword>
<evidence type="ECO:0000256" key="1">
    <source>
        <dbReference type="SAM" id="MobiDB-lite"/>
    </source>
</evidence>
<feature type="region of interest" description="Disordered" evidence="1">
    <location>
        <begin position="150"/>
        <end position="169"/>
    </location>
</feature>
<dbReference type="Proteomes" id="UP000278807">
    <property type="component" value="Unassembled WGS sequence"/>
</dbReference>
<dbReference type="WBParaSite" id="HNAJ_0000042601-mRNA-1">
    <property type="protein sequence ID" value="HNAJ_0000042601-mRNA-1"/>
    <property type="gene ID" value="HNAJ_0000042601"/>
</dbReference>
<sequence>MPLSLVLRSLVPFLARQIEGGRSRHLAFYATWVDSVFMVHASSLRNYLAQTSQPRSTDSQLRLLGMEDADPEKVKECLQRPGILMEHGEFKAFQASLIRLQTALEGVKSSLINRMDGLDATWSYLSQIGRLSRGKKAYPLPLMVSPIETDVEEEEQSSPTATPMIVDLDEQEEIVKKVKGNNKQKRKNKRPVTGTAAPVSKKRKLESSVG</sequence>
<feature type="region of interest" description="Disordered" evidence="1">
    <location>
        <begin position="175"/>
        <end position="210"/>
    </location>
</feature>
<dbReference type="STRING" id="102285.A0A0R3T0R2"/>
<reference evidence="4" key="1">
    <citation type="submission" date="2017-02" db="UniProtKB">
        <authorList>
            <consortium name="WormBaseParasite"/>
        </authorList>
    </citation>
    <scope>IDENTIFICATION</scope>
</reference>
<feature type="compositionally biased region" description="Basic residues" evidence="1">
    <location>
        <begin position="177"/>
        <end position="190"/>
    </location>
</feature>
<dbReference type="AlphaFoldDB" id="A0A0R3T0R2"/>
<dbReference type="EMBL" id="UZAE01000111">
    <property type="protein sequence ID" value="VDN96286.1"/>
    <property type="molecule type" value="Genomic_DNA"/>
</dbReference>
<organism evidence="4">
    <name type="scientific">Rodentolepis nana</name>
    <name type="common">Dwarf tapeworm</name>
    <name type="synonym">Hymenolepis nana</name>
    <dbReference type="NCBI Taxonomy" id="102285"/>
    <lineage>
        <taxon>Eukaryota</taxon>
        <taxon>Metazoa</taxon>
        <taxon>Spiralia</taxon>
        <taxon>Lophotrochozoa</taxon>
        <taxon>Platyhelminthes</taxon>
        <taxon>Cestoda</taxon>
        <taxon>Eucestoda</taxon>
        <taxon>Cyclophyllidea</taxon>
        <taxon>Hymenolepididae</taxon>
        <taxon>Rodentolepis</taxon>
    </lineage>
</organism>
<reference evidence="2 3" key="2">
    <citation type="submission" date="2018-11" db="EMBL/GenBank/DDBJ databases">
        <authorList>
            <consortium name="Pathogen Informatics"/>
        </authorList>
    </citation>
    <scope>NUCLEOTIDE SEQUENCE [LARGE SCALE GENOMIC DNA]</scope>
</reference>
<accession>A0A0R3T0R2</accession>
<protein>
    <submittedName>
        <fullName evidence="4">Utp12 domain-containing protein</fullName>
    </submittedName>
</protein>
<gene>
    <name evidence="2" type="ORF">HNAJ_LOCUS427</name>
</gene>
<proteinExistence type="predicted"/>
<dbReference type="OrthoDB" id="6283701at2759"/>
<evidence type="ECO:0000313" key="3">
    <source>
        <dbReference type="Proteomes" id="UP000278807"/>
    </source>
</evidence>